<feature type="region of interest" description="Disordered" evidence="1">
    <location>
        <begin position="167"/>
        <end position="191"/>
    </location>
</feature>
<evidence type="ECO:0000313" key="3">
    <source>
        <dbReference type="EMBL" id="TFK84695.1"/>
    </source>
</evidence>
<name>A0A5C3P4V5_9APHY</name>
<evidence type="ECO:0000256" key="2">
    <source>
        <dbReference type="SAM" id="Phobius"/>
    </source>
</evidence>
<feature type="compositionally biased region" description="Pro residues" evidence="1">
    <location>
        <begin position="110"/>
        <end position="119"/>
    </location>
</feature>
<dbReference type="EMBL" id="ML211299">
    <property type="protein sequence ID" value="TFK84695.1"/>
    <property type="molecule type" value="Genomic_DNA"/>
</dbReference>
<evidence type="ECO:0000313" key="4">
    <source>
        <dbReference type="Proteomes" id="UP000308197"/>
    </source>
</evidence>
<evidence type="ECO:0000256" key="1">
    <source>
        <dbReference type="SAM" id="MobiDB-lite"/>
    </source>
</evidence>
<organism evidence="3 4">
    <name type="scientific">Polyporus arcularius HHB13444</name>
    <dbReference type="NCBI Taxonomy" id="1314778"/>
    <lineage>
        <taxon>Eukaryota</taxon>
        <taxon>Fungi</taxon>
        <taxon>Dikarya</taxon>
        <taxon>Basidiomycota</taxon>
        <taxon>Agaricomycotina</taxon>
        <taxon>Agaricomycetes</taxon>
        <taxon>Polyporales</taxon>
        <taxon>Polyporaceae</taxon>
        <taxon>Polyporus</taxon>
    </lineage>
</organism>
<accession>A0A5C3P4V5</accession>
<feature type="compositionally biased region" description="Low complexity" evidence="1">
    <location>
        <begin position="274"/>
        <end position="286"/>
    </location>
</feature>
<feature type="transmembrane region" description="Helical" evidence="2">
    <location>
        <begin position="201"/>
        <end position="223"/>
    </location>
</feature>
<feature type="compositionally biased region" description="Low complexity" evidence="1">
    <location>
        <begin position="167"/>
        <end position="176"/>
    </location>
</feature>
<keyword evidence="2" id="KW-0472">Membrane</keyword>
<dbReference type="AlphaFoldDB" id="A0A5C3P4V5"/>
<keyword evidence="4" id="KW-1185">Reference proteome</keyword>
<keyword evidence="2" id="KW-0812">Transmembrane</keyword>
<feature type="compositionally biased region" description="Pro residues" evidence="1">
    <location>
        <begin position="329"/>
        <end position="344"/>
    </location>
</feature>
<keyword evidence="2" id="KW-1133">Transmembrane helix</keyword>
<feature type="region of interest" description="Disordered" evidence="1">
    <location>
        <begin position="100"/>
        <end position="131"/>
    </location>
</feature>
<feature type="compositionally biased region" description="Basic and acidic residues" evidence="1">
    <location>
        <begin position="411"/>
        <end position="425"/>
    </location>
</feature>
<feature type="compositionally biased region" description="Low complexity" evidence="1">
    <location>
        <begin position="120"/>
        <end position="131"/>
    </location>
</feature>
<feature type="region of interest" description="Disordered" evidence="1">
    <location>
        <begin position="255"/>
        <end position="478"/>
    </location>
</feature>
<feature type="compositionally biased region" description="Basic and acidic residues" evidence="1">
    <location>
        <begin position="459"/>
        <end position="478"/>
    </location>
</feature>
<sequence>MACTPTPTQTLYEVLTTTSVSTSFTDITSTIPPDISTLLSTFCASSTVDANDTDSATICLSTGSVEVITTLRDEEVTTISSQVVFSVPVILSEPTSTLFSTCPPDSGISHPPPPPPPPSSSSSTSQTSQTSQALSSQLSASVIVSQVSSTLPGGSVVVTLVTSTSTMPPAVSTASTSGGGGSGSNNNNADRDNIREVLGPAIGGAVGGFVGLIALAMLIWFIWRKRDSIRAMYSKEQTPKIEPAFYERWGHHDRAASPPLDAEPKPYQYGLVGRRPGSASRTSSPSTSPPPTRPQSLAFTGVSHSPGPYSTGYPYNPPTPNSASGLAPSPSPYSPYFPQQPPSPAANGLLAPSAPPHPPVWSGPTTSAAVTPSPHTPQSPEAQPSPAFHRQSDSMTSVGTAVSYPFPVLPPERREERDERRHSEDESSVSERAQRPFRLSLTLANWNPETDGELFPRASTDDGRPEHENAGHEESGLR</sequence>
<proteinExistence type="predicted"/>
<dbReference type="STRING" id="1314778.A0A5C3P4V5"/>
<reference evidence="3 4" key="1">
    <citation type="journal article" date="2019" name="Nat. Ecol. Evol.">
        <title>Megaphylogeny resolves global patterns of mushroom evolution.</title>
        <authorList>
            <person name="Varga T."/>
            <person name="Krizsan K."/>
            <person name="Foldi C."/>
            <person name="Dima B."/>
            <person name="Sanchez-Garcia M."/>
            <person name="Sanchez-Ramirez S."/>
            <person name="Szollosi G.J."/>
            <person name="Szarkandi J.G."/>
            <person name="Papp V."/>
            <person name="Albert L."/>
            <person name="Andreopoulos W."/>
            <person name="Angelini C."/>
            <person name="Antonin V."/>
            <person name="Barry K.W."/>
            <person name="Bougher N.L."/>
            <person name="Buchanan P."/>
            <person name="Buyck B."/>
            <person name="Bense V."/>
            <person name="Catcheside P."/>
            <person name="Chovatia M."/>
            <person name="Cooper J."/>
            <person name="Damon W."/>
            <person name="Desjardin D."/>
            <person name="Finy P."/>
            <person name="Geml J."/>
            <person name="Haridas S."/>
            <person name="Hughes K."/>
            <person name="Justo A."/>
            <person name="Karasinski D."/>
            <person name="Kautmanova I."/>
            <person name="Kiss B."/>
            <person name="Kocsube S."/>
            <person name="Kotiranta H."/>
            <person name="LaButti K.M."/>
            <person name="Lechner B.E."/>
            <person name="Liimatainen K."/>
            <person name="Lipzen A."/>
            <person name="Lukacs Z."/>
            <person name="Mihaltcheva S."/>
            <person name="Morgado L.N."/>
            <person name="Niskanen T."/>
            <person name="Noordeloos M.E."/>
            <person name="Ohm R.A."/>
            <person name="Ortiz-Santana B."/>
            <person name="Ovrebo C."/>
            <person name="Racz N."/>
            <person name="Riley R."/>
            <person name="Savchenko A."/>
            <person name="Shiryaev A."/>
            <person name="Soop K."/>
            <person name="Spirin V."/>
            <person name="Szebenyi C."/>
            <person name="Tomsovsky M."/>
            <person name="Tulloss R.E."/>
            <person name="Uehling J."/>
            <person name="Grigoriev I.V."/>
            <person name="Vagvolgyi C."/>
            <person name="Papp T."/>
            <person name="Martin F.M."/>
            <person name="Miettinen O."/>
            <person name="Hibbett D.S."/>
            <person name="Nagy L.G."/>
        </authorList>
    </citation>
    <scope>NUCLEOTIDE SEQUENCE [LARGE SCALE GENOMIC DNA]</scope>
    <source>
        <strain evidence="3 4">HHB13444</strain>
    </source>
</reference>
<dbReference type="InParanoid" id="A0A5C3P4V5"/>
<protein>
    <submittedName>
        <fullName evidence="3">Uncharacterized protein</fullName>
    </submittedName>
</protein>
<dbReference type="Proteomes" id="UP000308197">
    <property type="component" value="Unassembled WGS sequence"/>
</dbReference>
<gene>
    <name evidence="3" type="ORF">K466DRAFT_215778</name>
</gene>